<reference evidence="4" key="1">
    <citation type="submission" date="2020-05" db="EMBL/GenBank/DDBJ databases">
        <authorList>
            <person name="Chiriac C."/>
            <person name="Salcher M."/>
            <person name="Ghai R."/>
            <person name="Kavagutti S V."/>
        </authorList>
    </citation>
    <scope>NUCLEOTIDE SEQUENCE</scope>
</reference>
<organism evidence="4">
    <name type="scientific">freshwater metagenome</name>
    <dbReference type="NCBI Taxonomy" id="449393"/>
    <lineage>
        <taxon>unclassified sequences</taxon>
        <taxon>metagenomes</taxon>
        <taxon>ecological metagenomes</taxon>
    </lineage>
</organism>
<evidence type="ECO:0000313" key="4">
    <source>
        <dbReference type="EMBL" id="CAB4806661.1"/>
    </source>
</evidence>
<protein>
    <submittedName>
        <fullName evidence="4">Unannotated protein</fullName>
    </submittedName>
</protein>
<dbReference type="EMBL" id="CAFBIY010000095">
    <property type="protein sequence ID" value="CAB4851771.1"/>
    <property type="molecule type" value="Genomic_DNA"/>
</dbReference>
<evidence type="ECO:0000313" key="6">
    <source>
        <dbReference type="EMBL" id="CAB4933935.1"/>
    </source>
</evidence>
<proteinExistence type="predicted"/>
<gene>
    <name evidence="3" type="ORF">UFOPK2656_00254</name>
    <name evidence="4" type="ORF">UFOPK3099_00457</name>
    <name evidence="5" type="ORF">UFOPK3267_01711</name>
    <name evidence="6" type="ORF">UFOPK3651_01665</name>
    <name evidence="2" type="ORF">UFOPK4189_02002</name>
</gene>
<dbReference type="EMBL" id="CAFBMT010000008">
    <property type="protein sequence ID" value="CAB4933935.1"/>
    <property type="molecule type" value="Genomic_DNA"/>
</dbReference>
<dbReference type="SUPFAM" id="SSF50969">
    <property type="entry name" value="YVTN repeat-like/Quinoprotein amine dehydrogenase"/>
    <property type="match status" value="1"/>
</dbReference>
<name>A0A6J6YB09_9ZZZZ</name>
<sequence length="423" mass="45462">MTAPRGYWPSRWPAEDGGPTRRQAPIGGGGLGLIGTAGGELAVTSRQALVSTMVVLRDPGEVYLLCHTGGDAAVSWVEQIDPITLETVRRSPDLPGGPTWPGGLACHANGSIYVAFGRHVHRLTAELELLASARMPRDRPYNSFVILPDGHLATKDFGGLRAGQTEPDGIGASEMVILEPEFLTEVARKGIPEPSIARLSADGNDLYVVGDTSLWRMRWDGQSLSLDSSYRAVYRTLPGQTYGWDAVIDSGAAWFLDNGAGTERYNGSFSGLGTSPSPLHLVHVNLSTADVMLTEVCGLPGGLIANPPVLDPVRRMVVAYDSGNGIVAGFRVDARGRTSPLWEKELNHAAHPLRFPNSGELVLCDYDPVRRMDQVVVMDIETGDELARADTGSPVQSVLFGAPGFGRDFYMCSFTTVSRFEVV</sequence>
<evidence type="ECO:0000313" key="3">
    <source>
        <dbReference type="EMBL" id="CAB4704335.1"/>
    </source>
</evidence>
<dbReference type="EMBL" id="CAEZYF010000001">
    <property type="protein sequence ID" value="CAB4704335.1"/>
    <property type="molecule type" value="Genomic_DNA"/>
</dbReference>
<dbReference type="SUPFAM" id="SSF75011">
    <property type="entry name" value="3-carboxy-cis,cis-mucoante lactonizing enzyme"/>
    <property type="match status" value="1"/>
</dbReference>
<feature type="region of interest" description="Disordered" evidence="1">
    <location>
        <begin position="1"/>
        <end position="29"/>
    </location>
</feature>
<accession>A0A6J6YB09</accession>
<dbReference type="EMBL" id="CAFAAV010000022">
    <property type="protein sequence ID" value="CAB4806661.1"/>
    <property type="molecule type" value="Genomic_DNA"/>
</dbReference>
<evidence type="ECO:0000313" key="2">
    <source>
        <dbReference type="EMBL" id="CAB4364237.1"/>
    </source>
</evidence>
<dbReference type="InterPro" id="IPR011044">
    <property type="entry name" value="Quino_amine_DH_bsu"/>
</dbReference>
<dbReference type="EMBL" id="CAESGF010000011">
    <property type="protein sequence ID" value="CAB4364237.1"/>
    <property type="molecule type" value="Genomic_DNA"/>
</dbReference>
<evidence type="ECO:0000313" key="5">
    <source>
        <dbReference type="EMBL" id="CAB4851771.1"/>
    </source>
</evidence>
<evidence type="ECO:0000256" key="1">
    <source>
        <dbReference type="SAM" id="MobiDB-lite"/>
    </source>
</evidence>
<dbReference type="AlphaFoldDB" id="A0A6J6YB09"/>